<protein>
    <submittedName>
        <fullName evidence="4">Ig-like domain-containing protein</fullName>
    </submittedName>
</protein>
<feature type="domain" description="MBG" evidence="3">
    <location>
        <begin position="1020"/>
        <end position="1096"/>
    </location>
</feature>
<dbReference type="SUPFAM" id="SSF49373">
    <property type="entry name" value="Invasin/intimin cell-adhesion fragments"/>
    <property type="match status" value="1"/>
</dbReference>
<feature type="domain" description="MBG" evidence="3">
    <location>
        <begin position="1496"/>
        <end position="1567"/>
    </location>
</feature>
<dbReference type="SUPFAM" id="SSF103647">
    <property type="entry name" value="TSP type-3 repeat"/>
    <property type="match status" value="1"/>
</dbReference>
<gene>
    <name evidence="4" type="ORF">N7U62_12925</name>
</gene>
<proteinExistence type="predicted"/>
<feature type="domain" description="MBG" evidence="3">
    <location>
        <begin position="1182"/>
        <end position="1255"/>
    </location>
</feature>
<dbReference type="RefSeq" id="WP_264138397.1">
    <property type="nucleotide sequence ID" value="NZ_JAOYOD010000001.1"/>
</dbReference>
<organism evidence="4 5">
    <name type="scientific">Reichenbachiella ulvae</name>
    <dbReference type="NCBI Taxonomy" id="2980104"/>
    <lineage>
        <taxon>Bacteria</taxon>
        <taxon>Pseudomonadati</taxon>
        <taxon>Bacteroidota</taxon>
        <taxon>Cytophagia</taxon>
        <taxon>Cytophagales</taxon>
        <taxon>Reichenbachiellaceae</taxon>
        <taxon>Reichenbachiella</taxon>
    </lineage>
</organism>
<dbReference type="NCBIfam" id="TIGR01965">
    <property type="entry name" value="VCBS_repeat"/>
    <property type="match status" value="1"/>
</dbReference>
<feature type="domain" description="RapA2 cadherin-like" evidence="2">
    <location>
        <begin position="2377"/>
        <end position="2450"/>
    </location>
</feature>
<feature type="domain" description="MBG" evidence="3">
    <location>
        <begin position="1804"/>
        <end position="1875"/>
    </location>
</feature>
<feature type="domain" description="MBG" evidence="3">
    <location>
        <begin position="1958"/>
        <end position="2029"/>
    </location>
</feature>
<dbReference type="PANTHER" id="PTHR45739:SF8">
    <property type="entry name" value="FRAS1-RELATED EXTRACELLULAR MATRIX PROTEIN 1"/>
    <property type="match status" value="1"/>
</dbReference>
<evidence type="ECO:0000256" key="1">
    <source>
        <dbReference type="SAM" id="MobiDB-lite"/>
    </source>
</evidence>
<dbReference type="InterPro" id="IPR010221">
    <property type="entry name" value="VCBS_dom"/>
</dbReference>
<dbReference type="NCBIfam" id="NF012211">
    <property type="entry name" value="tand_rpt_95"/>
    <property type="match status" value="8"/>
</dbReference>
<feature type="domain" description="MBG" evidence="3">
    <location>
        <begin position="2112"/>
        <end position="2183"/>
    </location>
</feature>
<feature type="domain" description="RapA2 cadherin-like" evidence="2">
    <location>
        <begin position="2277"/>
        <end position="2350"/>
    </location>
</feature>
<feature type="domain" description="RapA2 cadherin-like" evidence="2">
    <location>
        <begin position="2477"/>
        <end position="2550"/>
    </location>
</feature>
<evidence type="ECO:0000313" key="4">
    <source>
        <dbReference type="EMBL" id="MCV9387576.1"/>
    </source>
</evidence>
<dbReference type="Gene3D" id="2.60.40.3440">
    <property type="match status" value="1"/>
</dbReference>
<evidence type="ECO:0000313" key="5">
    <source>
        <dbReference type="Proteomes" id="UP001300692"/>
    </source>
</evidence>
<feature type="domain" description="MBG" evidence="3">
    <location>
        <begin position="1102"/>
        <end position="1175"/>
    </location>
</feature>
<evidence type="ECO:0000259" key="2">
    <source>
        <dbReference type="Pfam" id="PF17803"/>
    </source>
</evidence>
<evidence type="ECO:0000259" key="3">
    <source>
        <dbReference type="Pfam" id="PF18676"/>
    </source>
</evidence>
<dbReference type="EMBL" id="JAOYOD010000001">
    <property type="protein sequence ID" value="MCV9387576.1"/>
    <property type="molecule type" value="Genomic_DNA"/>
</dbReference>
<dbReference type="InterPro" id="IPR028974">
    <property type="entry name" value="TSP_type-3_rpt"/>
</dbReference>
<name>A0ABT3CV46_9BACT</name>
<dbReference type="InterPro" id="IPR008964">
    <property type="entry name" value="Invasin/intimin_cell_adhesion"/>
</dbReference>
<feature type="domain" description="MBG" evidence="3">
    <location>
        <begin position="1881"/>
        <end position="1952"/>
    </location>
</feature>
<sequence>MIIEPATGTILDPNQDGLISQDIIGFSEDGDDTDEFENASEWTRFPTVGAGEKLSDVRSGPDEGFTDFSVDPDGYATYLRNDGTNLIFRFRLADFRPNAKGYTVLIDTDGLIGTEDAGSYQAGANPGFELGVVLRSKHEVAILDFDASSSDGACDAEEFSYSLSTNHQKSISGIESGSDLDYFYDFYVPLADLYTAGGITSSTGLRFAATTNTSNTCTFQGSVSDIGGFDDSSNSCLFCALEEIIEKQTPTSVDDIAGGGLPSACPSLTTEIQAGTSVAVSGVGPLGATIRVYINGSLNQTVTASSTDGTYTATLSSVVAGDVVTATAEAIDAGLSVSNSDCNSVEVVSACTSGRLNISTFDSGGQKIITGTTDAGLTATPIIEVYDFTSGSLGTAISGTFSYTSTDGSYSFTASTNFEKCQSAAVRIRKDANSCWSDYSYLCVRSNGCANEVATTGGTITSPSISASTITGNSPADLDANGTVHLYSYSGLDANSSPNITGYLGSGTATAGGAWTVDLGTAIVSDYTCSGLAAVFYQTGKCMSLPVLGSVTGGTASTAPVVDGTYCSPVETISGTSSEEEGTLIDVLVNGSSVGTTTVNQFGTWNLSGLNISSGTITATATNSDNCETVSSASAGVTINSSPSALTIGWPASITEGTTSFSVTGTSGTVVLYVDGSPLTDNSGNEITTSTGTFSGLSSYSGDAHYLYAGAILSIVQTGTCNSPVSNTKEVECSTPTNTLTISPATITVTSGSTVDVTISSAESFTIYQLMNINLSSNSGAAGLGTGSDLVLTSAALTANATLEVNAWRVYPTTCASTMTGNVVVTIGANTAPNVTTATAADVLANSATLGGEVTADGGASVTERGIVYSVKSTNSDPLIGGTGVTKDLNGTGTGTFSKSIVSLTPNTTYSYKAYAINSEGTSYGAIEEFTTPKLDQTITFGALTSVTYGDPNFNLGATASSGLTVSYVSSDPTIASISGNTVTILKPGTITITASQPGNTTYNAASNVVQTLVVNKKDLTVTAQDLTITYGDNPIGSLSVSYTGFITGEDNTDLGGTLAFAAIADTDAGTYTDVIVPSGYTSSNYAITYESADLTINKKALTVTASSSQTKVYGTIDPTLTYTITGFVSGDGEGDLDSPVSISRATGENVGTYTITPSGAADANYTVSFVTADFEITRAALTVTANSSQTKVYGATDPTLTYTITGYKNGDDEGDLDSPVAISRATGENVGNYTITPSGAADANYTVSFVTADFEITRAALTVTANSSQTKVYGATDPALTYTVTGYTNGDDESDLDSPVSISRATGENVGTYTITPSGAADANYTVSFVTADFSITTKAITITADAKSKTYGDADPALTYSITSGSLETGDSFSGSLTRAAGEDAGTYAISVGSVTAGSNYSVTFVSDDLTISAKPITITADAKSKTYGDTDPALTYSITSGSLETGDSFSGSLTRAAGEDAGTYAISVGSVTAGSNYDVTFVSDDLTISAKAITITADAKSKTYGDADPALTYSITSGSLESGDSFSGSLTRAAGEDAGTYAISVGSVTAGSNYSVTFVSDDLTISAKAITITADAKSKTYGDTDPALTYSITSGSLETGDSFSGSLTRAAGEDAGTYAISVGSVTAGSNYDVTFVSDDLTISAKAITITADAKSKTYGDADPALTYSITSGSLESGDSFSGSLTRAAGEDAGTYAISVGTVTAGSNYSVTFVSDDLTISAKAITITADAKSKTYGDTDPALTYSITSGSLETGDSFSGSLTRAAGEDAGTYAISVGSVTAGSNYDVTFVSDDLTISAKAITITADAKSKTYGDADPALTYSITSGSLETGDSFSGSLTRAAGEDAGTYAISVGSVTAGSNYDVTFVSDDLTISAKAITITADAKSKTYGDADPALTYSITSGSLETGDSFSGSLTRAAGEDAGTYAISVGSVTAGSNYDVTFVSDDLTISAKAITITADAKSKTYGDADPALTYSITSGSLESGDSFSGSLTRAAGEDAGTYAISVGSVTAGSNYSVTFVSDDLTISAKAITITADAKSKTYGDTDPALTYSITSGSLETGDSFSGSLTRAAGEDAGTYAISVGTVTAGSNYDVTFASDDLTISAKAITITADAKSKVAGVSDPTLTYQVTSGLLESGDSFSGSLTRETGETVGTYNILIGTVSAGSNYTVTFVSNIFTITSEPNTAPVASADTYTFDQGSSNSVTAGNGVLTNDSDADGDTMTAILVSDVSNGTLTFNADGSFTYVHDGSATTSDSFSYKVNDGTEDGNTVTVTLNINSTTVTNTAPVATADTYTFDQGSSNSVTAGNGVLTNDSDADGDTMTAILVSDVSNGTLTFNADGSFTYVHDGSATTSDSFSYKVNDGTEDGNTVTVTLNINSTTVTNTAPVATADTYTFDQGSSNSVTAGNGVLTNDSDADGDTMTAVLVSDVSNGTLTFNADGSFTYVHDGSATTSDSFSYKVNDGTEDGNTVTVTLNINSTTVTNTAPVGTADTYTFDQGSSNNVTAGNGVLANDSDADGDTMTAILVSDVSNGTLTFNADGSFNYVHDGSVTTSDSFSYKVNDGTEDGNTVTVTLNINSTTVTNTAPVATADTYTFDQGSSNSVTAGNGVLTNDSDADGDTMTAVLVSDVSNGTLTFNADGSFTYVHDGSATTSDSFSYKVNDGTEDGNTVTVTLNINSTTVTNTAPVATADTYTFDQGSSNSVTAGNGVLTNDSDADGDTMTAILVSDVSNGTLTFNADGSFNYVHDGSATTTDSFTYKVNDGTEDGNTVTVILTINSTGTTNTPPVAVEDSYTFDEGSSNSISIAEGVLSNDTDADGDAITAILVSDVSNGTLTLNSDGSFTYIHDATAGARTLGSNSVDSFTYKVNDGKVDGNTVTVTLNINAVNSSPVALSTSITIREAFTGDLKELISDPDGDELNISTIAISSPNNGTLVIHSDGTYTYTPGDGFEGSDEFTFEVCDNGTPSICVTAVVSIVVESADADGDGIPDSEEGTGDTDGDGTPDFEDEDSDNDGIPDSEEGSVDSDGDGTPDYKDEDSDGDGILR</sequence>
<feature type="domain" description="MBG" evidence="3">
    <location>
        <begin position="1650"/>
        <end position="1721"/>
    </location>
</feature>
<dbReference type="Gene3D" id="3.30.160.710">
    <property type="match status" value="12"/>
</dbReference>
<feature type="domain" description="RapA2 cadherin-like" evidence="2">
    <location>
        <begin position="2677"/>
        <end position="2750"/>
    </location>
</feature>
<dbReference type="InterPro" id="IPR040853">
    <property type="entry name" value="RapA2_cadherin-like"/>
</dbReference>
<dbReference type="Proteomes" id="UP001300692">
    <property type="component" value="Unassembled WGS sequence"/>
</dbReference>
<feature type="domain" description="MBG" evidence="3">
    <location>
        <begin position="1262"/>
        <end position="1335"/>
    </location>
</feature>
<feature type="domain" description="RapA2 cadherin-like" evidence="2">
    <location>
        <begin position="2780"/>
        <end position="2850"/>
    </location>
</feature>
<keyword evidence="5" id="KW-1185">Reference proteome</keyword>
<feature type="region of interest" description="Disordered" evidence="1">
    <location>
        <begin position="2988"/>
        <end position="3052"/>
    </location>
</feature>
<feature type="domain" description="MBG" evidence="3">
    <location>
        <begin position="1573"/>
        <end position="1644"/>
    </location>
</feature>
<dbReference type="Pfam" id="PF17803">
    <property type="entry name" value="Cadherin_4"/>
    <property type="match status" value="6"/>
</dbReference>
<reference evidence="4 5" key="1">
    <citation type="submission" date="2022-10" db="EMBL/GenBank/DDBJ databases">
        <title>Comparative genomics and taxonomic characterization of three novel marine species of genus Reichenbachiella exhibiting antioxidant and polysaccharide degradation activities.</title>
        <authorList>
            <person name="Muhammad N."/>
            <person name="Lee Y.-J."/>
            <person name="Ko J."/>
            <person name="Kim S.-G."/>
        </authorList>
    </citation>
    <scope>NUCLEOTIDE SEQUENCE [LARGE SCALE GENOMIC DNA]</scope>
    <source>
        <strain evidence="4 5">ABR2-5</strain>
    </source>
</reference>
<dbReference type="PANTHER" id="PTHR45739">
    <property type="entry name" value="MATRIX PROTEIN, PUTATIVE-RELATED"/>
    <property type="match status" value="1"/>
</dbReference>
<feature type="domain" description="MBG" evidence="3">
    <location>
        <begin position="1342"/>
        <end position="1413"/>
    </location>
</feature>
<dbReference type="Pfam" id="PF17963">
    <property type="entry name" value="Big_9"/>
    <property type="match status" value="1"/>
</dbReference>
<feature type="domain" description="MBG" evidence="3">
    <location>
        <begin position="1419"/>
        <end position="1490"/>
    </location>
</feature>
<dbReference type="Pfam" id="PF18676">
    <property type="entry name" value="MBG_2"/>
    <property type="match status" value="15"/>
</dbReference>
<comment type="caution">
    <text evidence="4">The sequence shown here is derived from an EMBL/GenBank/DDBJ whole genome shotgun (WGS) entry which is preliminary data.</text>
</comment>
<feature type="domain" description="RapA2 cadherin-like" evidence="2">
    <location>
        <begin position="2577"/>
        <end position="2650"/>
    </location>
</feature>
<feature type="domain" description="MBG" evidence="3">
    <location>
        <begin position="2035"/>
        <end position="2106"/>
    </location>
</feature>
<dbReference type="InterPro" id="IPR051561">
    <property type="entry name" value="FRAS1_ECM"/>
</dbReference>
<feature type="domain" description="MBG" evidence="3">
    <location>
        <begin position="1727"/>
        <end position="1798"/>
    </location>
</feature>
<dbReference type="InterPro" id="IPR041286">
    <property type="entry name" value="MBG_2"/>
</dbReference>
<accession>A0ABT3CV46</accession>